<reference evidence="1" key="1">
    <citation type="submission" date="2016-07" db="EMBL/GenBank/DDBJ databases">
        <authorList>
            <person name="Kauffman K."/>
            <person name="Arevalo P."/>
            <person name="Polz M.F."/>
        </authorList>
    </citation>
    <scope>NUCLEOTIDE SEQUENCE</scope>
    <source>
        <strain evidence="1">10N.222.46.E12</strain>
    </source>
</reference>
<reference evidence="1" key="2">
    <citation type="journal article" date="2018" name="Nature">
        <title>A major lineage of non-tailed dsDNA viruses as unrecognized killers of marine bacteria.</title>
        <authorList>
            <person name="Kauffman K.M."/>
            <person name="Hussain F.A."/>
            <person name="Yang J."/>
            <person name="Arevalo P."/>
            <person name="Brown J.M."/>
            <person name="Chang W.K."/>
            <person name="VanInsberghe D."/>
            <person name="Elsherbini J."/>
            <person name="Sharma R.S."/>
            <person name="Cutler M.B."/>
            <person name="Kelly L."/>
            <person name="Polz M.F."/>
        </authorList>
    </citation>
    <scope>NUCLEOTIDE SEQUENCE</scope>
    <source>
        <strain evidence="1">10N.222.46.E12</strain>
    </source>
</reference>
<comment type="caution">
    <text evidence="1">The sequence shown here is derived from an EMBL/GenBank/DDBJ whole genome shotgun (WGS) entry which is preliminary data.</text>
</comment>
<dbReference type="EMBL" id="MDBS01000003">
    <property type="protein sequence ID" value="PMP32971.1"/>
    <property type="molecule type" value="Genomic_DNA"/>
</dbReference>
<evidence type="ECO:0000313" key="1">
    <source>
        <dbReference type="EMBL" id="PMP32971.1"/>
    </source>
</evidence>
<name>A0A7Z1MMF6_9VIBR</name>
<gene>
    <name evidence="1" type="ORF">BCS90_09555</name>
</gene>
<sequence>MKRYKCTVSDKRGVMGDCMEEHKDGRWVRATVAIYQAEVIESLKHQIKMLKQPEQLKNYFVMDARAVFDFERAVCIEAFQAVHDKSAKKYIRKHWGDTDYVLVNNNDEVISHEPN</sequence>
<dbReference type="AlphaFoldDB" id="A0A7Z1MMF6"/>
<accession>A0A7Z1MMF6</accession>
<proteinExistence type="predicted"/>
<protein>
    <submittedName>
        <fullName evidence="1">Uncharacterized protein</fullName>
    </submittedName>
</protein>
<organism evidence="1">
    <name type="scientific">Vibrio cyclitrophicus</name>
    <dbReference type="NCBI Taxonomy" id="47951"/>
    <lineage>
        <taxon>Bacteria</taxon>
        <taxon>Pseudomonadati</taxon>
        <taxon>Pseudomonadota</taxon>
        <taxon>Gammaproteobacteria</taxon>
        <taxon>Vibrionales</taxon>
        <taxon>Vibrionaceae</taxon>
        <taxon>Vibrio</taxon>
    </lineage>
</organism>